<protein>
    <submittedName>
        <fullName evidence="1">Uncharacterized protein</fullName>
    </submittedName>
</protein>
<evidence type="ECO:0000313" key="1">
    <source>
        <dbReference type="EMBL" id="RIB25964.1"/>
    </source>
</evidence>
<name>A0A397VTT2_9GLOM</name>
<organism evidence="1 2">
    <name type="scientific">Gigaspora rosea</name>
    <dbReference type="NCBI Taxonomy" id="44941"/>
    <lineage>
        <taxon>Eukaryota</taxon>
        <taxon>Fungi</taxon>
        <taxon>Fungi incertae sedis</taxon>
        <taxon>Mucoromycota</taxon>
        <taxon>Glomeromycotina</taxon>
        <taxon>Glomeromycetes</taxon>
        <taxon>Diversisporales</taxon>
        <taxon>Gigasporaceae</taxon>
        <taxon>Gigaspora</taxon>
    </lineage>
</organism>
<gene>
    <name evidence="1" type="ORF">C2G38_367912</name>
</gene>
<evidence type="ECO:0000313" key="2">
    <source>
        <dbReference type="Proteomes" id="UP000266673"/>
    </source>
</evidence>
<dbReference type="AlphaFoldDB" id="A0A397VTT2"/>
<dbReference type="Proteomes" id="UP000266673">
    <property type="component" value="Unassembled WGS sequence"/>
</dbReference>
<dbReference type="OrthoDB" id="2409217at2759"/>
<dbReference type="EMBL" id="QKWP01000154">
    <property type="protein sequence ID" value="RIB25964.1"/>
    <property type="molecule type" value="Genomic_DNA"/>
</dbReference>
<proteinExistence type="predicted"/>
<comment type="caution">
    <text evidence="1">The sequence shown here is derived from an EMBL/GenBank/DDBJ whole genome shotgun (WGS) entry which is preliminary data.</text>
</comment>
<accession>A0A397VTT2</accession>
<sequence>MPMNALLQYRKNLKILTDDEEKRYDVSRYIMPDMSLSKVRKLLEQFDDIYMSQNMKFLKINSNIPIQIISNNEECKVSEILDNNCIHILKDPTVPSFFQFINKHHLFRGRYFTSDMKVKIAQKDAFKLKLHHNSSKLELSNNECLTAYLETCKEEVKRIFMNQFISKTNISVPLAPYLLKFGINFEKSCNKERQELDSYEFTGVKCTKCSITISPDDVEPTEEFKDAINMALNQENDDLRLHEINKLSEKFGYFCKN</sequence>
<keyword evidence="2" id="KW-1185">Reference proteome</keyword>
<reference evidence="1 2" key="1">
    <citation type="submission" date="2018-06" db="EMBL/GenBank/DDBJ databases">
        <title>Comparative genomics reveals the genomic features of Rhizophagus irregularis, R. cerebriforme, R. diaphanum and Gigaspora rosea, and their symbiotic lifestyle signature.</title>
        <authorList>
            <person name="Morin E."/>
            <person name="San Clemente H."/>
            <person name="Chen E.C.H."/>
            <person name="De La Providencia I."/>
            <person name="Hainaut M."/>
            <person name="Kuo A."/>
            <person name="Kohler A."/>
            <person name="Murat C."/>
            <person name="Tang N."/>
            <person name="Roy S."/>
            <person name="Loubradou J."/>
            <person name="Henrissat B."/>
            <person name="Grigoriev I.V."/>
            <person name="Corradi N."/>
            <person name="Roux C."/>
            <person name="Martin F.M."/>
        </authorList>
    </citation>
    <scope>NUCLEOTIDE SEQUENCE [LARGE SCALE GENOMIC DNA]</scope>
    <source>
        <strain evidence="1 2">DAOM 194757</strain>
    </source>
</reference>